<feature type="transmembrane region" description="Helical" evidence="1">
    <location>
        <begin position="359"/>
        <end position="381"/>
    </location>
</feature>
<proteinExistence type="predicted"/>
<name>A0ABP1R9G0_9HEXA</name>
<comment type="caution">
    <text evidence="3">The sequence shown here is derived from an EMBL/GenBank/DDBJ whole genome shotgun (WGS) entry which is preliminary data.</text>
</comment>
<evidence type="ECO:0000256" key="1">
    <source>
        <dbReference type="SAM" id="Phobius"/>
    </source>
</evidence>
<feature type="chain" id="PRO_5047160904" evidence="2">
    <location>
        <begin position="27"/>
        <end position="395"/>
    </location>
</feature>
<evidence type="ECO:0000313" key="4">
    <source>
        <dbReference type="Proteomes" id="UP001642540"/>
    </source>
</evidence>
<keyword evidence="1" id="KW-1133">Transmembrane helix</keyword>
<organism evidence="3 4">
    <name type="scientific">Orchesella dallaii</name>
    <dbReference type="NCBI Taxonomy" id="48710"/>
    <lineage>
        <taxon>Eukaryota</taxon>
        <taxon>Metazoa</taxon>
        <taxon>Ecdysozoa</taxon>
        <taxon>Arthropoda</taxon>
        <taxon>Hexapoda</taxon>
        <taxon>Collembola</taxon>
        <taxon>Entomobryomorpha</taxon>
        <taxon>Entomobryoidea</taxon>
        <taxon>Orchesellidae</taxon>
        <taxon>Orchesellinae</taxon>
        <taxon>Orchesella</taxon>
    </lineage>
</organism>
<keyword evidence="2" id="KW-0732">Signal</keyword>
<keyword evidence="1" id="KW-0812">Transmembrane</keyword>
<keyword evidence="1" id="KW-0472">Membrane</keyword>
<dbReference type="Proteomes" id="UP001642540">
    <property type="component" value="Unassembled WGS sequence"/>
</dbReference>
<evidence type="ECO:0000313" key="3">
    <source>
        <dbReference type="EMBL" id="CAL8121466.1"/>
    </source>
</evidence>
<sequence>MKSLKSSLFFVILHIIFLNLTEKVECQVGIVYNPFIQDEYRPDFNIKEMLKLIAGDKFRYVATYGVGAPKEVYLDNSTQKRFTSSVHSSIAAAEINKDTKTHKPLFIYQGLLFQGSSEELINSQIDTGFEVASTANRIYNGTVSALIFSTFDGFDELFQIVNRIKNISFRARKEGFKFGVRLWDCVEKIPTRDKIDQDVIDMLKLFDFIICRTLPNLNTFVKGPELYQKIVTNDILLVENAIKKEMGLTTKVILETGWPGGTDLNGENTVENMFHLLALLRVWAIRTKRMVFFFEAFDGDNNCTDGKRNVLWGEHYGLWFGSSAENNSETVYIDKVELIDEDGLDVDPSDNVVMGKLQMAVLLGSFVVVLSTLFAMMIVTLHRRMTSPRIDIYDR</sequence>
<dbReference type="EMBL" id="CAXLJM020000065">
    <property type="protein sequence ID" value="CAL8121466.1"/>
    <property type="molecule type" value="Genomic_DNA"/>
</dbReference>
<feature type="signal peptide" evidence="2">
    <location>
        <begin position="1"/>
        <end position="26"/>
    </location>
</feature>
<accession>A0ABP1R9G0</accession>
<keyword evidence="4" id="KW-1185">Reference proteome</keyword>
<protein>
    <submittedName>
        <fullName evidence="3">Uncharacterized protein</fullName>
    </submittedName>
</protein>
<reference evidence="3 4" key="1">
    <citation type="submission" date="2024-08" db="EMBL/GenBank/DDBJ databases">
        <authorList>
            <person name="Cucini C."/>
            <person name="Frati F."/>
        </authorList>
    </citation>
    <scope>NUCLEOTIDE SEQUENCE [LARGE SCALE GENOMIC DNA]</scope>
</reference>
<gene>
    <name evidence="3" type="ORF">ODALV1_LOCUS19397</name>
</gene>
<evidence type="ECO:0000256" key="2">
    <source>
        <dbReference type="SAM" id="SignalP"/>
    </source>
</evidence>